<dbReference type="Pfam" id="PF00886">
    <property type="entry name" value="Ribosomal_S16"/>
    <property type="match status" value="1"/>
</dbReference>
<keyword evidence="3 11" id="KW-0689">Ribosomal protein</keyword>
<gene>
    <name evidence="11" type="primary">LOC114327399</name>
</gene>
<evidence type="ECO:0000256" key="2">
    <source>
        <dbReference type="ARBA" id="ARBA00006668"/>
    </source>
</evidence>
<reference evidence="9" key="2">
    <citation type="submission" date="2025-05" db="UniProtKB">
        <authorList>
            <consortium name="EnsemblMetazoa"/>
        </authorList>
    </citation>
    <scope>IDENTIFICATION</scope>
</reference>
<dbReference type="GO" id="GO:0003735">
    <property type="term" value="F:structural constituent of ribosome"/>
    <property type="evidence" value="ECO:0007669"/>
    <property type="project" value="InterPro"/>
</dbReference>
<organism evidence="11">
    <name type="scientific">Diabrotica virgifera virgifera</name>
    <name type="common">western corn rootworm</name>
    <dbReference type="NCBI Taxonomy" id="50390"/>
    <lineage>
        <taxon>Eukaryota</taxon>
        <taxon>Metazoa</taxon>
        <taxon>Ecdysozoa</taxon>
        <taxon>Arthropoda</taxon>
        <taxon>Hexapoda</taxon>
        <taxon>Insecta</taxon>
        <taxon>Pterygota</taxon>
        <taxon>Neoptera</taxon>
        <taxon>Endopterygota</taxon>
        <taxon>Coleoptera</taxon>
        <taxon>Polyphaga</taxon>
        <taxon>Cucujiformia</taxon>
        <taxon>Chrysomeloidea</taxon>
        <taxon>Chrysomelidae</taxon>
        <taxon>Galerucinae</taxon>
        <taxon>Diabroticina</taxon>
        <taxon>Diabroticites</taxon>
        <taxon>Diabrotica</taxon>
    </lineage>
</organism>
<dbReference type="InterPro" id="IPR023803">
    <property type="entry name" value="Ribosomal_bS16_dom_sf"/>
</dbReference>
<dbReference type="SUPFAM" id="SSF54565">
    <property type="entry name" value="Ribosomal protein S16"/>
    <property type="match status" value="1"/>
</dbReference>
<dbReference type="Proteomes" id="UP001652700">
    <property type="component" value="Unplaced"/>
</dbReference>
<dbReference type="EnsemblMetazoa" id="XM_028276008.2">
    <property type="protein sequence ID" value="XP_028131809.1"/>
    <property type="gene ID" value="LOC114327399"/>
</dbReference>
<dbReference type="GeneID" id="114327399"/>
<dbReference type="OrthoDB" id="407221at2759"/>
<evidence type="ECO:0000313" key="11">
    <source>
        <dbReference type="RefSeq" id="XP_028131809.1"/>
    </source>
</evidence>
<dbReference type="AlphaFoldDB" id="A0A6P7F7R7"/>
<proteinExistence type="inferred from homology"/>
<evidence type="ECO:0000256" key="4">
    <source>
        <dbReference type="ARBA" id="ARBA00023128"/>
    </source>
</evidence>
<comment type="subcellular location">
    <subcellularLocation>
        <location evidence="1">Mitochondrion</location>
    </subcellularLocation>
</comment>
<dbReference type="FunFam" id="3.30.1320.10:FF:000004">
    <property type="entry name" value="28S ribosomal protein S16, mitochondrial"/>
    <property type="match status" value="1"/>
</dbReference>
<evidence type="ECO:0000256" key="3">
    <source>
        <dbReference type="ARBA" id="ARBA00022980"/>
    </source>
</evidence>
<dbReference type="PANTHER" id="PTHR12919:SF20">
    <property type="entry name" value="SMALL RIBOSOMAL SUBUNIT PROTEIN BS16M"/>
    <property type="match status" value="1"/>
</dbReference>
<reference evidence="11" key="1">
    <citation type="submission" date="2025-04" db="UniProtKB">
        <authorList>
            <consortium name="RefSeq"/>
        </authorList>
    </citation>
    <scope>IDENTIFICATION</scope>
    <source>
        <tissue evidence="11">Whole insect</tissue>
    </source>
</reference>
<dbReference type="GO" id="GO:0032543">
    <property type="term" value="P:mitochondrial translation"/>
    <property type="evidence" value="ECO:0007669"/>
    <property type="project" value="TreeGrafter"/>
</dbReference>
<keyword evidence="5" id="KW-0687">Ribonucleoprotein</keyword>
<evidence type="ECO:0000256" key="6">
    <source>
        <dbReference type="ARBA" id="ARBA00035263"/>
    </source>
</evidence>
<dbReference type="CTD" id="51021"/>
<evidence type="ECO:0000256" key="1">
    <source>
        <dbReference type="ARBA" id="ARBA00004173"/>
    </source>
</evidence>
<dbReference type="PANTHER" id="PTHR12919">
    <property type="entry name" value="30S RIBOSOMAL PROTEIN S16"/>
    <property type="match status" value="1"/>
</dbReference>
<accession>A0A6P7F7R7</accession>
<evidence type="ECO:0000256" key="5">
    <source>
        <dbReference type="ARBA" id="ARBA00023274"/>
    </source>
</evidence>
<dbReference type="HAMAP" id="MF_00385">
    <property type="entry name" value="Ribosomal_bS16"/>
    <property type="match status" value="1"/>
</dbReference>
<sequence length="136" mass="15512">MAHNIKKLSVSMSKAGMPFPVPTKIIRFVRKGCTNRPFFHIVVADARSDQHDPSIEQLGTHDPFPNEHNEKLTSLNFERIRYWLSHGAIATNPVLELLGLAGFYPIHPRSYMTAWRNREKAKQASEAAEQTKEEKS</sequence>
<evidence type="ECO:0000256" key="8">
    <source>
        <dbReference type="SAM" id="MobiDB-lite"/>
    </source>
</evidence>
<comment type="similarity">
    <text evidence="2">Belongs to the bacterial ribosomal protein bS16 family.</text>
</comment>
<dbReference type="RefSeq" id="XP_028131809.1">
    <property type="nucleotide sequence ID" value="XM_028276008.1"/>
</dbReference>
<evidence type="ECO:0000256" key="7">
    <source>
        <dbReference type="ARBA" id="ARBA00035438"/>
    </source>
</evidence>
<evidence type="ECO:0000313" key="9">
    <source>
        <dbReference type="EnsemblMetazoa" id="XP_028131809.1"/>
    </source>
</evidence>
<dbReference type="KEGG" id="dvv:114327399"/>
<feature type="region of interest" description="Disordered" evidence="8">
    <location>
        <begin position="117"/>
        <end position="136"/>
    </location>
</feature>
<evidence type="ECO:0000313" key="10">
    <source>
        <dbReference type="Proteomes" id="UP001652700"/>
    </source>
</evidence>
<dbReference type="InParanoid" id="A0A6P7F7R7"/>
<dbReference type="GO" id="GO:0005763">
    <property type="term" value="C:mitochondrial small ribosomal subunit"/>
    <property type="evidence" value="ECO:0007669"/>
    <property type="project" value="TreeGrafter"/>
</dbReference>
<dbReference type="FunCoup" id="A0A6P7F7R7">
    <property type="interactions" value="1065"/>
</dbReference>
<keyword evidence="10" id="KW-1185">Reference proteome</keyword>
<dbReference type="InterPro" id="IPR000307">
    <property type="entry name" value="Ribosomal_bS16"/>
</dbReference>
<keyword evidence="4" id="KW-0496">Mitochondrion</keyword>
<protein>
    <recommendedName>
        <fullName evidence="6">Small ribosomal subunit protein bS16m</fullName>
    </recommendedName>
    <alternativeName>
        <fullName evidence="7">28S ribosomal protein S16, mitochondrial</fullName>
    </alternativeName>
</protein>
<name>A0A6P7F7R7_DIAVI</name>
<dbReference type="NCBIfam" id="TIGR00002">
    <property type="entry name" value="S16"/>
    <property type="match status" value="1"/>
</dbReference>
<dbReference type="GO" id="GO:0005743">
    <property type="term" value="C:mitochondrial inner membrane"/>
    <property type="evidence" value="ECO:0007669"/>
    <property type="project" value="UniProtKB-ARBA"/>
</dbReference>
<dbReference type="Gene3D" id="3.30.1320.10">
    <property type="match status" value="1"/>
</dbReference>